<dbReference type="SUPFAM" id="SSF51735">
    <property type="entry name" value="NAD(P)-binding Rossmann-fold domains"/>
    <property type="match status" value="1"/>
</dbReference>
<evidence type="ECO:0000256" key="2">
    <source>
        <dbReference type="ARBA" id="ARBA00007637"/>
    </source>
</evidence>
<name>A0A1I3WTH0_9GAMM</name>
<dbReference type="RefSeq" id="WP_091712146.1">
    <property type="nucleotide sequence ID" value="NZ_FOSH01000005.1"/>
</dbReference>
<dbReference type="Pfam" id="PF01370">
    <property type="entry name" value="Epimerase"/>
    <property type="match status" value="1"/>
</dbReference>
<dbReference type="Gene3D" id="3.40.50.720">
    <property type="entry name" value="NAD(P)-binding Rossmann-like Domain"/>
    <property type="match status" value="1"/>
</dbReference>
<dbReference type="AlphaFoldDB" id="A0A1I3WTH0"/>
<dbReference type="OrthoDB" id="9803010at2"/>
<proteinExistence type="inferred from homology"/>
<evidence type="ECO:0000313" key="4">
    <source>
        <dbReference type="EMBL" id="SFK10782.1"/>
    </source>
</evidence>
<dbReference type="EMBL" id="FOSH01000005">
    <property type="protein sequence ID" value="SFK10782.1"/>
    <property type="molecule type" value="Genomic_DNA"/>
</dbReference>
<comment type="similarity">
    <text evidence="2">Belongs to the NAD(P)-dependent epimerase/dehydratase family.</text>
</comment>
<comment type="pathway">
    <text evidence="1">Bacterial outer membrane biogenesis; LPS O-antigen biosynthesis.</text>
</comment>
<protein>
    <submittedName>
        <fullName evidence="4">GDP-L-fucose synthase</fullName>
    </submittedName>
</protein>
<sequence>MSVESKRILITGGDSFLAKSFAKFLQPKTVYRLTICNKSQLNLLNTHDVETFLKQDSYDVIIHTATYDAAPRDTLNNPEKVLENNLRMFFNLARCRHCFGKMLYFGSGAEFGRENWSENMDESWYDRSVPTDQYGYSKYLMTQYAMHTDNVFNLRLFGVFGEFDNWRYRFISNICAHAVLGLPIHVHQNSLMDFLYADDLAQIVSWFIDNQPAHQVYNVCRGRAYEFIDLAERVQAMANVNVDLVVNHSDINKRYSGNNARLLQELPDCHFTSLDDSLRNMLMWYQKNKDILDAKQLHF</sequence>
<evidence type="ECO:0000313" key="5">
    <source>
        <dbReference type="Proteomes" id="UP000198924"/>
    </source>
</evidence>
<organism evidence="4 5">
    <name type="scientific">Methylophaga sulfidovorans</name>
    <dbReference type="NCBI Taxonomy" id="45496"/>
    <lineage>
        <taxon>Bacteria</taxon>
        <taxon>Pseudomonadati</taxon>
        <taxon>Pseudomonadota</taxon>
        <taxon>Gammaproteobacteria</taxon>
        <taxon>Thiotrichales</taxon>
        <taxon>Piscirickettsiaceae</taxon>
        <taxon>Methylophaga</taxon>
    </lineage>
</organism>
<dbReference type="InterPro" id="IPR001509">
    <property type="entry name" value="Epimerase_deHydtase"/>
</dbReference>
<dbReference type="InterPro" id="IPR036291">
    <property type="entry name" value="NAD(P)-bd_dom_sf"/>
</dbReference>
<dbReference type="PANTHER" id="PTHR43000">
    <property type="entry name" value="DTDP-D-GLUCOSE 4,6-DEHYDRATASE-RELATED"/>
    <property type="match status" value="1"/>
</dbReference>
<dbReference type="Proteomes" id="UP000198924">
    <property type="component" value="Unassembled WGS sequence"/>
</dbReference>
<evidence type="ECO:0000259" key="3">
    <source>
        <dbReference type="Pfam" id="PF01370"/>
    </source>
</evidence>
<evidence type="ECO:0000256" key="1">
    <source>
        <dbReference type="ARBA" id="ARBA00005125"/>
    </source>
</evidence>
<dbReference type="STRING" id="45496.SAMN04488079_10558"/>
<dbReference type="CDD" id="cd08946">
    <property type="entry name" value="SDR_e"/>
    <property type="match status" value="1"/>
</dbReference>
<feature type="domain" description="NAD-dependent epimerase/dehydratase" evidence="3">
    <location>
        <begin position="8"/>
        <end position="220"/>
    </location>
</feature>
<keyword evidence="5" id="KW-1185">Reference proteome</keyword>
<accession>A0A1I3WTH0</accession>
<gene>
    <name evidence="4" type="ORF">SAMN04488079_10558</name>
</gene>
<reference evidence="5" key="1">
    <citation type="submission" date="2016-10" db="EMBL/GenBank/DDBJ databases">
        <authorList>
            <person name="Varghese N."/>
            <person name="Submissions S."/>
        </authorList>
    </citation>
    <scope>NUCLEOTIDE SEQUENCE [LARGE SCALE GENOMIC DNA]</scope>
    <source>
        <strain evidence="5">DSM 11578</strain>
    </source>
</reference>